<name>A0A0G1ZP65_9BACT</name>
<dbReference type="Gene3D" id="1.20.81.30">
    <property type="entry name" value="Type II secretion system (T2SS), domain F"/>
    <property type="match status" value="1"/>
</dbReference>
<keyword evidence="7" id="KW-0472">Membrane</keyword>
<evidence type="ECO:0000313" key="10">
    <source>
        <dbReference type="Proteomes" id="UP000034445"/>
    </source>
</evidence>
<reference evidence="9 10" key="1">
    <citation type="journal article" date="2015" name="Nature">
        <title>rRNA introns, odd ribosomes, and small enigmatic genomes across a large radiation of phyla.</title>
        <authorList>
            <person name="Brown C.T."/>
            <person name="Hug L.A."/>
            <person name="Thomas B.C."/>
            <person name="Sharon I."/>
            <person name="Castelle C.J."/>
            <person name="Singh A."/>
            <person name="Wilkins M.J."/>
            <person name="Williams K.H."/>
            <person name="Banfield J.F."/>
        </authorList>
    </citation>
    <scope>NUCLEOTIDE SEQUENCE [LARGE SCALE GENOMIC DNA]</scope>
</reference>
<protein>
    <submittedName>
        <fullName evidence="9">Type II secretion system protein</fullName>
    </submittedName>
</protein>
<evidence type="ECO:0000256" key="6">
    <source>
        <dbReference type="ARBA" id="ARBA00022989"/>
    </source>
</evidence>
<dbReference type="FunFam" id="1.20.81.30:FF:000001">
    <property type="entry name" value="Type II secretion system protein F"/>
    <property type="match status" value="1"/>
</dbReference>
<dbReference type="Proteomes" id="UP000034445">
    <property type="component" value="Unassembled WGS sequence"/>
</dbReference>
<keyword evidence="5" id="KW-0812">Transmembrane</keyword>
<comment type="subcellular location">
    <subcellularLocation>
        <location evidence="1">Cell inner membrane</location>
        <topology evidence="1">Multi-pass membrane protein</topology>
    </subcellularLocation>
</comment>
<accession>A0A0G1ZP65</accession>
<dbReference type="PANTHER" id="PTHR30012:SF0">
    <property type="entry name" value="TYPE II SECRETION SYSTEM PROTEIN F-RELATED"/>
    <property type="match status" value="1"/>
</dbReference>
<dbReference type="EMBL" id="LCRF01000059">
    <property type="protein sequence ID" value="KKW29942.1"/>
    <property type="molecule type" value="Genomic_DNA"/>
</dbReference>
<evidence type="ECO:0000256" key="5">
    <source>
        <dbReference type="ARBA" id="ARBA00022692"/>
    </source>
</evidence>
<dbReference type="Pfam" id="PF00482">
    <property type="entry name" value="T2SSF"/>
    <property type="match status" value="1"/>
</dbReference>
<dbReference type="InterPro" id="IPR018076">
    <property type="entry name" value="T2SS_GspF_dom"/>
</dbReference>
<evidence type="ECO:0000256" key="7">
    <source>
        <dbReference type="ARBA" id="ARBA00023136"/>
    </source>
</evidence>
<keyword evidence="6" id="KW-1133">Transmembrane helix</keyword>
<sequence length="162" mass="17105">MKWRYKAKDFSGQMVRGMVEGASAVSVAAMLAEQKLVPISINEVKIAPGRETLLSGIGGGSGSELANFTRQLATMMTAGLPLSDALTLLKTQSSPRMGKIVSAILTDIQSGAALSTAMSHHPAVFSRVYVSLVKAGEAAGVVETVLNRLAETLEKSRQDEKN</sequence>
<keyword evidence="4" id="KW-0997">Cell inner membrane</keyword>
<comment type="similarity">
    <text evidence="2">Belongs to the GSP F family.</text>
</comment>
<dbReference type="GO" id="GO:0005886">
    <property type="term" value="C:plasma membrane"/>
    <property type="evidence" value="ECO:0007669"/>
    <property type="project" value="UniProtKB-SubCell"/>
</dbReference>
<proteinExistence type="inferred from homology"/>
<evidence type="ECO:0000313" key="9">
    <source>
        <dbReference type="EMBL" id="KKW29942.1"/>
    </source>
</evidence>
<evidence type="ECO:0000256" key="3">
    <source>
        <dbReference type="ARBA" id="ARBA00022475"/>
    </source>
</evidence>
<dbReference type="AlphaFoldDB" id="A0A0G1ZP65"/>
<dbReference type="InterPro" id="IPR042094">
    <property type="entry name" value="T2SS_GspF_sf"/>
</dbReference>
<keyword evidence="3" id="KW-1003">Cell membrane</keyword>
<evidence type="ECO:0000256" key="4">
    <source>
        <dbReference type="ARBA" id="ARBA00022519"/>
    </source>
</evidence>
<comment type="caution">
    <text evidence="9">The sequence shown here is derived from an EMBL/GenBank/DDBJ whole genome shotgun (WGS) entry which is preliminary data.</text>
</comment>
<evidence type="ECO:0000256" key="1">
    <source>
        <dbReference type="ARBA" id="ARBA00004429"/>
    </source>
</evidence>
<dbReference type="GO" id="GO:0015628">
    <property type="term" value="P:protein secretion by the type II secretion system"/>
    <property type="evidence" value="ECO:0007669"/>
    <property type="project" value="TreeGrafter"/>
</dbReference>
<dbReference type="InterPro" id="IPR003004">
    <property type="entry name" value="GspF/PilC"/>
</dbReference>
<evidence type="ECO:0000256" key="2">
    <source>
        <dbReference type="ARBA" id="ARBA00005745"/>
    </source>
</evidence>
<organism evidence="9 10">
    <name type="scientific">Candidatus Kaiserbacteria bacterium GW2011_GWC2_52_8b</name>
    <dbReference type="NCBI Taxonomy" id="1618676"/>
    <lineage>
        <taxon>Bacteria</taxon>
        <taxon>Candidatus Kaiseribacteriota</taxon>
    </lineage>
</organism>
<evidence type="ECO:0000259" key="8">
    <source>
        <dbReference type="Pfam" id="PF00482"/>
    </source>
</evidence>
<gene>
    <name evidence="9" type="ORF">UY74_C0059G0005</name>
</gene>
<dbReference type="PANTHER" id="PTHR30012">
    <property type="entry name" value="GENERAL SECRETION PATHWAY PROTEIN"/>
    <property type="match status" value="1"/>
</dbReference>
<feature type="domain" description="Type II secretion system protein GspF" evidence="8">
    <location>
        <begin position="68"/>
        <end position="160"/>
    </location>
</feature>